<keyword evidence="1" id="KW-0040">ANK repeat</keyword>
<reference evidence="2" key="1">
    <citation type="journal article" date="2023" name="Mol. Phylogenet. Evol.">
        <title>Genome-scale phylogeny and comparative genomics of the fungal order Sordariales.</title>
        <authorList>
            <person name="Hensen N."/>
            <person name="Bonometti L."/>
            <person name="Westerberg I."/>
            <person name="Brannstrom I.O."/>
            <person name="Guillou S."/>
            <person name="Cros-Aarteil S."/>
            <person name="Calhoun S."/>
            <person name="Haridas S."/>
            <person name="Kuo A."/>
            <person name="Mondo S."/>
            <person name="Pangilinan J."/>
            <person name="Riley R."/>
            <person name="LaButti K."/>
            <person name="Andreopoulos B."/>
            <person name="Lipzen A."/>
            <person name="Chen C."/>
            <person name="Yan M."/>
            <person name="Daum C."/>
            <person name="Ng V."/>
            <person name="Clum A."/>
            <person name="Steindorff A."/>
            <person name="Ohm R.A."/>
            <person name="Martin F."/>
            <person name="Silar P."/>
            <person name="Natvig D.O."/>
            <person name="Lalanne C."/>
            <person name="Gautier V."/>
            <person name="Ament-Velasquez S.L."/>
            <person name="Kruys A."/>
            <person name="Hutchinson M.I."/>
            <person name="Powell A.J."/>
            <person name="Barry K."/>
            <person name="Miller A.N."/>
            <person name="Grigoriev I.V."/>
            <person name="Debuchy R."/>
            <person name="Gladieux P."/>
            <person name="Hiltunen Thoren M."/>
            <person name="Johannesson H."/>
        </authorList>
    </citation>
    <scope>NUCLEOTIDE SEQUENCE</scope>
    <source>
        <strain evidence="2">CBS 990.96</strain>
    </source>
</reference>
<organism evidence="2 3">
    <name type="scientific">Podospora fimiseda</name>
    <dbReference type="NCBI Taxonomy" id="252190"/>
    <lineage>
        <taxon>Eukaryota</taxon>
        <taxon>Fungi</taxon>
        <taxon>Dikarya</taxon>
        <taxon>Ascomycota</taxon>
        <taxon>Pezizomycotina</taxon>
        <taxon>Sordariomycetes</taxon>
        <taxon>Sordariomycetidae</taxon>
        <taxon>Sordariales</taxon>
        <taxon>Podosporaceae</taxon>
        <taxon>Podospora</taxon>
    </lineage>
</organism>
<dbReference type="PANTHER" id="PTHR24184:SF11">
    <property type="entry name" value="ANKYRIN REPEAT AND SOCS BOX CONTAINING 3"/>
    <property type="match status" value="1"/>
</dbReference>
<protein>
    <submittedName>
        <fullName evidence="2">Ankyrin repeat-containing domain protein</fullName>
    </submittedName>
</protein>
<dbReference type="InterPro" id="IPR036770">
    <property type="entry name" value="Ankyrin_rpt-contain_sf"/>
</dbReference>
<dbReference type="InterPro" id="IPR002110">
    <property type="entry name" value="Ankyrin_rpt"/>
</dbReference>
<dbReference type="AlphaFoldDB" id="A0AAN7BR75"/>
<name>A0AAN7BR75_9PEZI</name>
<dbReference type="PANTHER" id="PTHR24184">
    <property type="entry name" value="SI:CH211-189E2.2"/>
    <property type="match status" value="1"/>
</dbReference>
<evidence type="ECO:0000313" key="2">
    <source>
        <dbReference type="EMBL" id="KAK4228084.1"/>
    </source>
</evidence>
<feature type="repeat" description="ANK" evidence="1">
    <location>
        <begin position="31"/>
        <end position="63"/>
    </location>
</feature>
<sequence>MSYTNAPKGYSQCFNREDDSNVHELHKRDSAGMTPLMIAASVGWIEGVKYLKKCGSNLALINGQDRFKLTALMHAAGRQRMVEGSAFIALYHTYNINTDLTDHQGRTYLMNATASGREDIIYHVKYRAKLANVQDKSGRTALLYSVLEITKQDKNTVSDDQNQSLSSLYGIHAMDSIHRH</sequence>
<evidence type="ECO:0000256" key="1">
    <source>
        <dbReference type="PROSITE-ProRule" id="PRU00023"/>
    </source>
</evidence>
<accession>A0AAN7BR75</accession>
<evidence type="ECO:0000313" key="3">
    <source>
        <dbReference type="Proteomes" id="UP001301958"/>
    </source>
</evidence>
<comment type="caution">
    <text evidence="2">The sequence shown here is derived from an EMBL/GenBank/DDBJ whole genome shotgun (WGS) entry which is preliminary data.</text>
</comment>
<dbReference type="Proteomes" id="UP001301958">
    <property type="component" value="Unassembled WGS sequence"/>
</dbReference>
<gene>
    <name evidence="2" type="ORF">QBC38DRAFT_168538</name>
</gene>
<dbReference type="Pfam" id="PF12796">
    <property type="entry name" value="Ank_2"/>
    <property type="match status" value="1"/>
</dbReference>
<proteinExistence type="predicted"/>
<dbReference type="PROSITE" id="PS50088">
    <property type="entry name" value="ANK_REPEAT"/>
    <property type="match status" value="1"/>
</dbReference>
<keyword evidence="3" id="KW-1185">Reference proteome</keyword>
<dbReference type="SUPFAM" id="SSF48403">
    <property type="entry name" value="Ankyrin repeat"/>
    <property type="match status" value="1"/>
</dbReference>
<dbReference type="EMBL" id="MU865323">
    <property type="protein sequence ID" value="KAK4228084.1"/>
    <property type="molecule type" value="Genomic_DNA"/>
</dbReference>
<dbReference type="Gene3D" id="1.25.40.20">
    <property type="entry name" value="Ankyrin repeat-containing domain"/>
    <property type="match status" value="1"/>
</dbReference>
<reference evidence="2" key="2">
    <citation type="submission" date="2023-05" db="EMBL/GenBank/DDBJ databases">
        <authorList>
            <consortium name="Lawrence Berkeley National Laboratory"/>
            <person name="Steindorff A."/>
            <person name="Hensen N."/>
            <person name="Bonometti L."/>
            <person name="Westerberg I."/>
            <person name="Brannstrom I.O."/>
            <person name="Guillou S."/>
            <person name="Cros-Aarteil S."/>
            <person name="Calhoun S."/>
            <person name="Haridas S."/>
            <person name="Kuo A."/>
            <person name="Mondo S."/>
            <person name="Pangilinan J."/>
            <person name="Riley R."/>
            <person name="Labutti K."/>
            <person name="Andreopoulos B."/>
            <person name="Lipzen A."/>
            <person name="Chen C."/>
            <person name="Yanf M."/>
            <person name="Daum C."/>
            <person name="Ng V."/>
            <person name="Clum A."/>
            <person name="Ohm R."/>
            <person name="Martin F."/>
            <person name="Silar P."/>
            <person name="Natvig D."/>
            <person name="Lalanne C."/>
            <person name="Gautier V."/>
            <person name="Ament-Velasquez S.L."/>
            <person name="Kruys A."/>
            <person name="Hutchinson M.I."/>
            <person name="Powell A.J."/>
            <person name="Barry K."/>
            <person name="Miller A.N."/>
            <person name="Grigoriev I.V."/>
            <person name="Debuchy R."/>
            <person name="Gladieux P."/>
            <person name="Thoren M.H."/>
            <person name="Johannesson H."/>
        </authorList>
    </citation>
    <scope>NUCLEOTIDE SEQUENCE</scope>
    <source>
        <strain evidence="2">CBS 990.96</strain>
    </source>
</reference>